<keyword evidence="7" id="KW-0479">Metal-binding</keyword>
<evidence type="ECO:0000256" key="12">
    <source>
        <dbReference type="ARBA" id="ARBA00023204"/>
    </source>
</evidence>
<dbReference type="Pfam" id="PF14815">
    <property type="entry name" value="NUDIX_4"/>
    <property type="match status" value="1"/>
</dbReference>
<gene>
    <name evidence="16" type="ORF">BHY08_07735</name>
</gene>
<evidence type="ECO:0000256" key="4">
    <source>
        <dbReference type="ARBA" id="ARBA00012045"/>
    </source>
</evidence>
<comment type="cofactor">
    <cofactor evidence="14">
        <name>[4Fe-4S] cluster</name>
        <dbReference type="ChEBI" id="CHEBI:49883"/>
    </cofactor>
    <text evidence="14">Binds 1 [4Fe-4S] cluster.</text>
</comment>
<evidence type="ECO:0000256" key="11">
    <source>
        <dbReference type="ARBA" id="ARBA00023014"/>
    </source>
</evidence>
<keyword evidence="6" id="KW-0004">4Fe-4S</keyword>
<dbReference type="GO" id="GO:0046872">
    <property type="term" value="F:metal ion binding"/>
    <property type="evidence" value="ECO:0007669"/>
    <property type="project" value="UniProtKB-UniRule"/>
</dbReference>
<dbReference type="SMART" id="SM00525">
    <property type="entry name" value="FES"/>
    <property type="match status" value="1"/>
</dbReference>
<dbReference type="PANTHER" id="PTHR42944">
    <property type="entry name" value="ADENINE DNA GLYCOSYLASE"/>
    <property type="match status" value="1"/>
</dbReference>
<dbReference type="SMART" id="SM00478">
    <property type="entry name" value="ENDO3c"/>
    <property type="match status" value="1"/>
</dbReference>
<dbReference type="SUPFAM" id="SSF55811">
    <property type="entry name" value="Nudix"/>
    <property type="match status" value="1"/>
</dbReference>
<dbReference type="KEGG" id="vte:BHY08_07735"/>
<dbReference type="CDD" id="cd03431">
    <property type="entry name" value="NUDIX_DNA_Glycosylase_C-MutY"/>
    <property type="match status" value="1"/>
</dbReference>
<dbReference type="InterPro" id="IPR029119">
    <property type="entry name" value="MutY_C"/>
</dbReference>
<organism evidence="16 17">
    <name type="scientific">Vagococcus teuberi</name>
    <dbReference type="NCBI Taxonomy" id="519472"/>
    <lineage>
        <taxon>Bacteria</taxon>
        <taxon>Bacillati</taxon>
        <taxon>Bacillota</taxon>
        <taxon>Bacilli</taxon>
        <taxon>Lactobacillales</taxon>
        <taxon>Enterococcaceae</taxon>
        <taxon>Vagococcus</taxon>
    </lineage>
</organism>
<evidence type="ECO:0000256" key="13">
    <source>
        <dbReference type="ARBA" id="ARBA00023295"/>
    </source>
</evidence>
<dbReference type="GO" id="GO:0032357">
    <property type="term" value="F:oxidized purine DNA binding"/>
    <property type="evidence" value="ECO:0007669"/>
    <property type="project" value="TreeGrafter"/>
</dbReference>
<keyword evidence="13 14" id="KW-0326">Glycosidase</keyword>
<dbReference type="AlphaFoldDB" id="A0A1J0A742"/>
<dbReference type="GO" id="GO:0000701">
    <property type="term" value="F:purine-specific mismatch base pair DNA N-glycosylase activity"/>
    <property type="evidence" value="ECO:0007669"/>
    <property type="project" value="UniProtKB-EC"/>
</dbReference>
<keyword evidence="10 14" id="KW-0408">Iron</keyword>
<dbReference type="RefSeq" id="WP_071457325.1">
    <property type="nucleotide sequence ID" value="NZ_CP017267.1"/>
</dbReference>
<dbReference type="InterPro" id="IPR015797">
    <property type="entry name" value="NUDIX_hydrolase-like_dom_sf"/>
</dbReference>
<evidence type="ECO:0000256" key="6">
    <source>
        <dbReference type="ARBA" id="ARBA00022485"/>
    </source>
</evidence>
<feature type="domain" description="HhH-GPD" evidence="15">
    <location>
        <begin position="47"/>
        <end position="198"/>
    </location>
</feature>
<dbReference type="GO" id="GO:0006298">
    <property type="term" value="P:mismatch repair"/>
    <property type="evidence" value="ECO:0007669"/>
    <property type="project" value="TreeGrafter"/>
</dbReference>
<keyword evidence="11" id="KW-0411">Iron-sulfur</keyword>
<dbReference type="NCBIfam" id="TIGR01084">
    <property type="entry name" value="mutY"/>
    <property type="match status" value="1"/>
</dbReference>
<dbReference type="Pfam" id="PF10576">
    <property type="entry name" value="EndIII_4Fe-2S"/>
    <property type="match status" value="1"/>
</dbReference>
<evidence type="ECO:0000256" key="2">
    <source>
        <dbReference type="ARBA" id="ARBA00002933"/>
    </source>
</evidence>
<dbReference type="PANTHER" id="PTHR42944:SF1">
    <property type="entry name" value="ADENINE DNA GLYCOSYLASE"/>
    <property type="match status" value="1"/>
</dbReference>
<dbReference type="GO" id="GO:0006284">
    <property type="term" value="P:base-excision repair"/>
    <property type="evidence" value="ECO:0007669"/>
    <property type="project" value="UniProtKB-UniRule"/>
</dbReference>
<evidence type="ECO:0000256" key="5">
    <source>
        <dbReference type="ARBA" id="ARBA00022023"/>
    </source>
</evidence>
<dbReference type="InterPro" id="IPR011257">
    <property type="entry name" value="DNA_glycosylase"/>
</dbReference>
<keyword evidence="12" id="KW-0234">DNA repair</keyword>
<dbReference type="Pfam" id="PF00730">
    <property type="entry name" value="HhH-GPD"/>
    <property type="match status" value="1"/>
</dbReference>
<evidence type="ECO:0000256" key="14">
    <source>
        <dbReference type="RuleBase" id="RU365096"/>
    </source>
</evidence>
<dbReference type="STRING" id="519472.BHY08_07735"/>
<evidence type="ECO:0000256" key="10">
    <source>
        <dbReference type="ARBA" id="ARBA00023004"/>
    </source>
</evidence>
<dbReference type="FunFam" id="1.10.1670.10:FF:000002">
    <property type="entry name" value="Adenine DNA glycosylase"/>
    <property type="match status" value="1"/>
</dbReference>
<sequence>MSEEVTWTQEKIESFQDDLLAWYHHEKRDLPWRESTDPYRVWVSEIMLQQTQVVTVIPYFNRFMEWFPTIEDLANAEEDKLLKAWEGLGYYSRVRNMQHAAKEMVETFDGKMPQTIEDILSLKGIGPYTGGAIGSIAFSLPEPAIDGNVMRVYSRLFCLSDDIALPKTRKVFDKYVRETMSQTEPGDFNQALMDLGATICTPTKPSCETCPIKHYCEAKKTDTASSYPVKKKKEKAKPLYYVADVIRNKTGAFLLEKRPEDGLLSNMWTFPMRDVTKEDYDRLVASYDSVEKKELQVAEQLSLYEEEKIDIKEKQLLGIVTHIFSHRKWHVLVVEDLLRDTDREMLEKQKWVYQEEFDQYVFPKPQQKMVDLLKKSMNN</sequence>
<comment type="similarity">
    <text evidence="3 14">Belongs to the Nth/MutY family.</text>
</comment>
<evidence type="ECO:0000256" key="1">
    <source>
        <dbReference type="ARBA" id="ARBA00000843"/>
    </source>
</evidence>
<reference evidence="16 17" key="1">
    <citation type="submission" date="2016-09" db="EMBL/GenBank/DDBJ databases">
        <title>Vagococcus teuberi sp. nov., isolated from the Malian artisanal sour milk fene.</title>
        <authorList>
            <person name="Wullschleger S."/>
            <person name="Seifert C."/>
            <person name="Baumgartner S."/>
            <person name="Lacroix C."/>
            <person name="Bonfoh B."/>
            <person name="Stevens M.J."/>
            <person name="Meile L."/>
        </authorList>
    </citation>
    <scope>NUCLEOTIDE SEQUENCE [LARGE SCALE GENOMIC DNA]</scope>
    <source>
        <strain evidence="16 17">DSM 21459</strain>
    </source>
</reference>
<dbReference type="Pfam" id="PF00633">
    <property type="entry name" value="HHH"/>
    <property type="match status" value="1"/>
</dbReference>
<evidence type="ECO:0000256" key="9">
    <source>
        <dbReference type="ARBA" id="ARBA00022801"/>
    </source>
</evidence>
<dbReference type="Gene3D" id="3.90.79.10">
    <property type="entry name" value="Nucleoside Triphosphate Pyrophosphohydrolase"/>
    <property type="match status" value="1"/>
</dbReference>
<dbReference type="GO" id="GO:0034039">
    <property type="term" value="F:8-oxo-7,8-dihydroguanine DNA N-glycosylase activity"/>
    <property type="evidence" value="ECO:0007669"/>
    <property type="project" value="TreeGrafter"/>
</dbReference>
<dbReference type="InterPro" id="IPR003265">
    <property type="entry name" value="HhH-GPD_domain"/>
</dbReference>
<dbReference type="InterPro" id="IPR044298">
    <property type="entry name" value="MIG/MutY"/>
</dbReference>
<comment type="function">
    <text evidence="2">Adenine glycosylase active on G-A mispairs. MutY also corrects error-prone DNA synthesis past GO lesions which are due to the oxidatively damaged form of guanine: 7,8-dihydro-8-oxoguanine (8-oxo-dGTP).</text>
</comment>
<dbReference type="SUPFAM" id="SSF48150">
    <property type="entry name" value="DNA-glycosylase"/>
    <property type="match status" value="1"/>
</dbReference>
<evidence type="ECO:0000313" key="17">
    <source>
        <dbReference type="Proteomes" id="UP000191200"/>
    </source>
</evidence>
<evidence type="ECO:0000256" key="3">
    <source>
        <dbReference type="ARBA" id="ARBA00008343"/>
    </source>
</evidence>
<keyword evidence="17" id="KW-1185">Reference proteome</keyword>
<dbReference type="InterPro" id="IPR003651">
    <property type="entry name" value="Endonuclease3_FeS-loop_motif"/>
</dbReference>
<keyword evidence="8 14" id="KW-0227">DNA damage</keyword>
<dbReference type="GO" id="GO:0051539">
    <property type="term" value="F:4 iron, 4 sulfur cluster binding"/>
    <property type="evidence" value="ECO:0007669"/>
    <property type="project" value="UniProtKB-UniRule"/>
</dbReference>
<dbReference type="OrthoDB" id="9802365at2"/>
<keyword evidence="9" id="KW-0378">Hydrolase</keyword>
<dbReference type="GO" id="GO:0035485">
    <property type="term" value="F:adenine/guanine mispair binding"/>
    <property type="evidence" value="ECO:0007669"/>
    <property type="project" value="TreeGrafter"/>
</dbReference>
<evidence type="ECO:0000259" key="15">
    <source>
        <dbReference type="SMART" id="SM00478"/>
    </source>
</evidence>
<dbReference type="CDD" id="cd00056">
    <property type="entry name" value="ENDO3c"/>
    <property type="match status" value="1"/>
</dbReference>
<dbReference type="InterPro" id="IPR005760">
    <property type="entry name" value="A/G_AdeGlyc_MutY"/>
</dbReference>
<dbReference type="Gene3D" id="1.10.1670.10">
    <property type="entry name" value="Helix-hairpin-Helix base-excision DNA repair enzymes (C-terminal)"/>
    <property type="match status" value="1"/>
</dbReference>
<accession>A0A1J0A742</accession>
<comment type="catalytic activity">
    <reaction evidence="1 14">
        <text>Hydrolyzes free adenine bases from 7,8-dihydro-8-oxoguanine:adenine mismatched double-stranded DNA, leaving an apurinic site.</text>
        <dbReference type="EC" id="3.2.2.31"/>
    </reaction>
</comment>
<dbReference type="EC" id="3.2.2.31" evidence="4 14"/>
<dbReference type="InterPro" id="IPR000445">
    <property type="entry name" value="HhH_motif"/>
</dbReference>
<dbReference type="Proteomes" id="UP000191200">
    <property type="component" value="Chromosome"/>
</dbReference>
<dbReference type="Gene3D" id="1.10.340.30">
    <property type="entry name" value="Hypothetical protein, domain 2"/>
    <property type="match status" value="1"/>
</dbReference>
<evidence type="ECO:0000256" key="7">
    <source>
        <dbReference type="ARBA" id="ARBA00022723"/>
    </source>
</evidence>
<name>A0A1J0A742_9ENTE</name>
<proteinExistence type="inferred from homology"/>
<protein>
    <recommendedName>
        <fullName evidence="5 14">Adenine DNA glycosylase</fullName>
        <ecNumber evidence="4 14">3.2.2.31</ecNumber>
    </recommendedName>
</protein>
<dbReference type="FunFam" id="1.10.340.30:FF:000002">
    <property type="entry name" value="Adenine DNA glycosylase"/>
    <property type="match status" value="1"/>
</dbReference>
<evidence type="ECO:0000256" key="8">
    <source>
        <dbReference type="ARBA" id="ARBA00022763"/>
    </source>
</evidence>
<dbReference type="InterPro" id="IPR023170">
    <property type="entry name" value="HhH_base_excis_C"/>
</dbReference>
<dbReference type="EMBL" id="CP017267">
    <property type="protein sequence ID" value="APB31727.1"/>
    <property type="molecule type" value="Genomic_DNA"/>
</dbReference>
<evidence type="ECO:0000313" key="16">
    <source>
        <dbReference type="EMBL" id="APB31727.1"/>
    </source>
</evidence>